<dbReference type="SUPFAM" id="SSF52540">
    <property type="entry name" value="P-loop containing nucleoside triphosphate hydrolases"/>
    <property type="match status" value="1"/>
</dbReference>
<name>A0A8S2QRS9_9BILA</name>
<proteinExistence type="predicted"/>
<accession>A0A8S2QRS9</accession>
<evidence type="ECO:0000313" key="2">
    <source>
        <dbReference type="EMBL" id="CAF4121720.1"/>
    </source>
</evidence>
<organism evidence="2 3">
    <name type="scientific">Didymodactylos carnosus</name>
    <dbReference type="NCBI Taxonomy" id="1234261"/>
    <lineage>
        <taxon>Eukaryota</taxon>
        <taxon>Metazoa</taxon>
        <taxon>Spiralia</taxon>
        <taxon>Gnathifera</taxon>
        <taxon>Rotifera</taxon>
        <taxon>Eurotatoria</taxon>
        <taxon>Bdelloidea</taxon>
        <taxon>Philodinida</taxon>
        <taxon>Philodinidae</taxon>
        <taxon>Didymodactylos</taxon>
    </lineage>
</organism>
<protein>
    <submittedName>
        <fullName evidence="2">Uncharacterized protein</fullName>
    </submittedName>
</protein>
<reference evidence="2" key="1">
    <citation type="submission" date="2021-02" db="EMBL/GenBank/DDBJ databases">
        <authorList>
            <person name="Nowell W R."/>
        </authorList>
    </citation>
    <scope>NUCLEOTIDE SEQUENCE</scope>
</reference>
<dbReference type="AlphaFoldDB" id="A0A8S2QRS9"/>
<dbReference type="InterPro" id="IPR027417">
    <property type="entry name" value="P-loop_NTPase"/>
</dbReference>
<dbReference type="Gene3D" id="3.40.50.300">
    <property type="entry name" value="P-loop containing nucleotide triphosphate hydrolases"/>
    <property type="match status" value="1"/>
</dbReference>
<dbReference type="EMBL" id="CAJOBA010041841">
    <property type="protein sequence ID" value="CAF4121720.1"/>
    <property type="molecule type" value="Genomic_DNA"/>
</dbReference>
<evidence type="ECO:0000313" key="1">
    <source>
        <dbReference type="EMBL" id="CAF1313244.1"/>
    </source>
</evidence>
<dbReference type="Proteomes" id="UP000682733">
    <property type="component" value="Unassembled WGS sequence"/>
</dbReference>
<sequence length="138" mass="15963">MLMGHSCFGWRIIWQTLPEDGEVIEEFVQHYLQSCGIEWLFPVQSESYNAIYQQKDCIVRAQTVDLNSTLWGKTLAFILPLVERLQNEGVDRERDRQPSSLLNRRTLLSRATTLAVTSFSSKDLRSRVAIFIAELRSK</sequence>
<dbReference type="Proteomes" id="UP000677228">
    <property type="component" value="Unassembled WGS sequence"/>
</dbReference>
<comment type="caution">
    <text evidence="2">The sequence shown here is derived from an EMBL/GenBank/DDBJ whole genome shotgun (WGS) entry which is preliminary data.</text>
</comment>
<gene>
    <name evidence="1" type="ORF">OVA965_LOCUS29084</name>
    <name evidence="2" type="ORF">TMI583_LOCUS29850</name>
</gene>
<evidence type="ECO:0000313" key="3">
    <source>
        <dbReference type="Proteomes" id="UP000682733"/>
    </source>
</evidence>
<dbReference type="EMBL" id="CAJNOK010020250">
    <property type="protein sequence ID" value="CAF1313244.1"/>
    <property type="molecule type" value="Genomic_DNA"/>
</dbReference>